<dbReference type="Proteomes" id="UP000325292">
    <property type="component" value="Chromosome"/>
</dbReference>
<keyword evidence="2" id="KW-1185">Reference proteome</keyword>
<dbReference type="EMBL" id="CP019454">
    <property type="protein sequence ID" value="AUW94375.1"/>
    <property type="molecule type" value="Genomic_DNA"/>
</dbReference>
<dbReference type="RefSeq" id="WP_103376441.1">
    <property type="nucleotide sequence ID" value="NZ_CP133983.1"/>
</dbReference>
<reference evidence="1 2" key="1">
    <citation type="journal article" date="2019" name="Sci. Rep.">
        <title>Sulfobacillus thermotolerans: new insights into resistance and metabolic capacities of acidophilic chemolithotrophs.</title>
        <authorList>
            <person name="Panyushkina A.E."/>
            <person name="Babenko V.V."/>
            <person name="Nikitina A.S."/>
            <person name="Selezneva O.V."/>
            <person name="Tsaplina I.A."/>
            <person name="Letarova M.A."/>
            <person name="Kostryukova E.S."/>
            <person name="Letarov A.V."/>
        </authorList>
    </citation>
    <scope>NUCLEOTIDE SEQUENCE [LARGE SCALE GENOMIC DNA]</scope>
    <source>
        <strain evidence="1 2">Kr1</strain>
    </source>
</reference>
<accession>A0ABN5H0V6</accession>
<sequence>MMILTDDSSQEIGVLIDKWLTELKADGFDPAALQAVAERLGIWAAHDWQYCQEDVQATVLQNFVNWAHAQGIEFAWLSRPRTNPH</sequence>
<gene>
    <name evidence="1" type="ORF">BXT84_10845</name>
</gene>
<evidence type="ECO:0000313" key="2">
    <source>
        <dbReference type="Proteomes" id="UP000325292"/>
    </source>
</evidence>
<name>A0ABN5H0V6_9FIRM</name>
<proteinExistence type="predicted"/>
<protein>
    <submittedName>
        <fullName evidence="1">Uncharacterized protein</fullName>
    </submittedName>
</protein>
<evidence type="ECO:0000313" key="1">
    <source>
        <dbReference type="EMBL" id="AUW94375.1"/>
    </source>
</evidence>
<organism evidence="1 2">
    <name type="scientific">Sulfobacillus thermotolerans</name>
    <dbReference type="NCBI Taxonomy" id="338644"/>
    <lineage>
        <taxon>Bacteria</taxon>
        <taxon>Bacillati</taxon>
        <taxon>Bacillota</taxon>
        <taxon>Clostridia</taxon>
        <taxon>Eubacteriales</taxon>
        <taxon>Clostridiales Family XVII. Incertae Sedis</taxon>
        <taxon>Sulfobacillus</taxon>
    </lineage>
</organism>